<dbReference type="EMBL" id="PDHS01000002">
    <property type="protein sequence ID" value="MQM29013.1"/>
    <property type="molecule type" value="Genomic_DNA"/>
</dbReference>
<organism evidence="2 3">
    <name type="scientific">Candidatus Accumulibacter phosphatis</name>
    <dbReference type="NCBI Taxonomy" id="327160"/>
    <lineage>
        <taxon>Bacteria</taxon>
        <taxon>Pseudomonadati</taxon>
        <taxon>Pseudomonadota</taxon>
        <taxon>Betaproteobacteria</taxon>
        <taxon>Candidatus Accumulibacter</taxon>
    </lineage>
</organism>
<name>A0A6A7RNA9_9PROT</name>
<gene>
    <name evidence="2" type="ORF">CRU78_00050</name>
</gene>
<evidence type="ECO:0000256" key="1">
    <source>
        <dbReference type="SAM" id="Phobius"/>
    </source>
</evidence>
<feature type="non-terminal residue" evidence="2">
    <location>
        <position position="1"/>
    </location>
</feature>
<protein>
    <submittedName>
        <fullName evidence="2">MFS transporter</fullName>
    </submittedName>
</protein>
<dbReference type="Proteomes" id="UP000342300">
    <property type="component" value="Unassembled WGS sequence"/>
</dbReference>
<evidence type="ECO:0000313" key="2">
    <source>
        <dbReference type="EMBL" id="MQM29013.1"/>
    </source>
</evidence>
<evidence type="ECO:0000313" key="3">
    <source>
        <dbReference type="Proteomes" id="UP000342300"/>
    </source>
</evidence>
<proteinExistence type="predicted"/>
<accession>A0A6A7RNA9</accession>
<dbReference type="AlphaFoldDB" id="A0A6A7RNA9"/>
<reference evidence="2 3" key="1">
    <citation type="submission" date="2017-09" db="EMBL/GenBank/DDBJ databases">
        <title>Metagenomic Analysis Reveals Denitrifying Candidatus Accumulibacter and Flanking Population as a Source of N2O.</title>
        <authorList>
            <person name="Gao H."/>
            <person name="Mao Y."/>
            <person name="Zhao X."/>
            <person name="Liu W.-T."/>
            <person name="Zhang T."/>
            <person name="Wells G."/>
        </authorList>
    </citation>
    <scope>NUCLEOTIDE SEQUENCE [LARGE SCALE GENOMIC DNA]</scope>
    <source>
        <strain evidence="2">CANDO_2_IC</strain>
    </source>
</reference>
<keyword evidence="1" id="KW-0472">Membrane</keyword>
<feature type="transmembrane region" description="Helical" evidence="1">
    <location>
        <begin position="32"/>
        <end position="52"/>
    </location>
</feature>
<sequence length="62" mass="6163">AGGLIAFYQIGYGIAAFGVGPLQSRAGLDLNVIFGATTVVALSMAVLAVFVVRGPQATPTGP</sequence>
<comment type="caution">
    <text evidence="2">The sequence shown here is derived from an EMBL/GenBank/DDBJ whole genome shotgun (WGS) entry which is preliminary data.</text>
</comment>
<keyword evidence="1" id="KW-1133">Transmembrane helix</keyword>
<keyword evidence="1" id="KW-0812">Transmembrane</keyword>